<feature type="compositionally biased region" description="Polar residues" evidence="7">
    <location>
        <begin position="407"/>
        <end position="422"/>
    </location>
</feature>
<dbReference type="GO" id="GO:0030488">
    <property type="term" value="P:tRNA methylation"/>
    <property type="evidence" value="ECO:0007669"/>
    <property type="project" value="InterPro"/>
</dbReference>
<comment type="similarity">
    <text evidence="2">Belongs to the TRM6/GCD10 family.</text>
</comment>
<keyword evidence="9" id="KW-1185">Reference proteome</keyword>
<organism evidence="8 9">
    <name type="scientific">Acrodontium crateriforme</name>
    <dbReference type="NCBI Taxonomy" id="150365"/>
    <lineage>
        <taxon>Eukaryota</taxon>
        <taxon>Fungi</taxon>
        <taxon>Dikarya</taxon>
        <taxon>Ascomycota</taxon>
        <taxon>Pezizomycotina</taxon>
        <taxon>Dothideomycetes</taxon>
        <taxon>Dothideomycetidae</taxon>
        <taxon>Mycosphaerellales</taxon>
        <taxon>Teratosphaeriaceae</taxon>
        <taxon>Acrodontium</taxon>
    </lineage>
</organism>
<evidence type="ECO:0000313" key="8">
    <source>
        <dbReference type="EMBL" id="WPH00735.1"/>
    </source>
</evidence>
<dbReference type="GO" id="GO:0005634">
    <property type="term" value="C:nucleus"/>
    <property type="evidence" value="ECO:0007669"/>
    <property type="project" value="UniProtKB-SubCell"/>
</dbReference>
<gene>
    <name evidence="8" type="ORF">R9X50_00356500</name>
</gene>
<dbReference type="AlphaFoldDB" id="A0AAQ3R9Z6"/>
<name>A0AAQ3R9Z6_9PEZI</name>
<feature type="region of interest" description="Disordered" evidence="7">
    <location>
        <begin position="1"/>
        <end position="112"/>
    </location>
</feature>
<evidence type="ECO:0000256" key="1">
    <source>
        <dbReference type="ARBA" id="ARBA00004123"/>
    </source>
</evidence>
<accession>A0AAQ3R9Z6</accession>
<feature type="region of interest" description="Disordered" evidence="7">
    <location>
        <begin position="804"/>
        <end position="853"/>
    </location>
</feature>
<feature type="compositionally biased region" description="Acidic residues" evidence="7">
    <location>
        <begin position="822"/>
        <end position="832"/>
    </location>
</feature>
<evidence type="ECO:0000256" key="7">
    <source>
        <dbReference type="SAM" id="MobiDB-lite"/>
    </source>
</evidence>
<dbReference type="InterPro" id="IPR017423">
    <property type="entry name" value="TRM6"/>
</dbReference>
<evidence type="ECO:0000256" key="5">
    <source>
        <dbReference type="ARBA" id="ARBA00023242"/>
    </source>
</evidence>
<evidence type="ECO:0000256" key="6">
    <source>
        <dbReference type="ARBA" id="ARBA00032319"/>
    </source>
</evidence>
<evidence type="ECO:0000256" key="3">
    <source>
        <dbReference type="ARBA" id="ARBA00021704"/>
    </source>
</evidence>
<dbReference type="PANTHER" id="PTHR12945:SF0">
    <property type="entry name" value="TRNA (ADENINE(58)-N(1))-METHYLTRANSFERASE NON-CATALYTIC SUBUNIT TRM6"/>
    <property type="match status" value="1"/>
</dbReference>
<evidence type="ECO:0000256" key="2">
    <source>
        <dbReference type="ARBA" id="ARBA00008320"/>
    </source>
</evidence>
<reference evidence="8 9" key="1">
    <citation type="submission" date="2023-11" db="EMBL/GenBank/DDBJ databases">
        <title>An acidophilic fungus is an integral part of prey digestion in a carnivorous sundew plant.</title>
        <authorList>
            <person name="Tsai I.J."/>
        </authorList>
    </citation>
    <scope>NUCLEOTIDE SEQUENCE [LARGE SCALE GENOMIC DNA]</scope>
    <source>
        <strain evidence="8">169a</strain>
    </source>
</reference>
<dbReference type="PANTHER" id="PTHR12945">
    <property type="entry name" value="TRANSLATION INITIATION FACTOR EIF3-RELATED"/>
    <property type="match status" value="1"/>
</dbReference>
<feature type="region of interest" description="Disordered" evidence="7">
    <location>
        <begin position="1078"/>
        <end position="1099"/>
    </location>
</feature>
<feature type="region of interest" description="Disordered" evidence="7">
    <location>
        <begin position="306"/>
        <end position="340"/>
    </location>
</feature>
<keyword evidence="5" id="KW-0539">Nucleus</keyword>
<evidence type="ECO:0000313" key="9">
    <source>
        <dbReference type="Proteomes" id="UP001303373"/>
    </source>
</evidence>
<dbReference type="Proteomes" id="UP001303373">
    <property type="component" value="Chromosome 5"/>
</dbReference>
<keyword evidence="4" id="KW-0819">tRNA processing</keyword>
<feature type="compositionally biased region" description="Basic and acidic residues" evidence="7">
    <location>
        <begin position="833"/>
        <end position="844"/>
    </location>
</feature>
<dbReference type="GO" id="GO:0031515">
    <property type="term" value="C:tRNA (m1A) methyltransferase complex"/>
    <property type="evidence" value="ECO:0007669"/>
    <property type="project" value="InterPro"/>
</dbReference>
<proteinExistence type="inferred from homology"/>
<feature type="region of interest" description="Disordered" evidence="7">
    <location>
        <begin position="398"/>
        <end position="438"/>
    </location>
</feature>
<evidence type="ECO:0000256" key="4">
    <source>
        <dbReference type="ARBA" id="ARBA00022694"/>
    </source>
</evidence>
<dbReference type="Pfam" id="PF04189">
    <property type="entry name" value="Gcd10p"/>
    <property type="match status" value="1"/>
</dbReference>
<dbReference type="EMBL" id="CP138584">
    <property type="protein sequence ID" value="WPH00735.1"/>
    <property type="molecule type" value="Genomic_DNA"/>
</dbReference>
<protein>
    <recommendedName>
        <fullName evidence="3">tRNA (adenine(58)-N(1))-methyltransferase non-catalytic subunit TRM6</fullName>
    </recommendedName>
    <alternativeName>
        <fullName evidence="6">tRNA(m1A58)-methyltransferase subunit TRM6</fullName>
    </alternativeName>
</protein>
<comment type="subcellular location">
    <subcellularLocation>
        <location evidence="1">Nucleus</location>
    </subcellularLocation>
</comment>
<sequence>MPNPRPLSSLRGGYDDPPASESSTPRTRRSHLQRALQSTTELAREVASMVEAEQRFTRPSASNTRRRQRSPSIDREGSQDNAADGSRSARLKRRRLEPSRTPAPRPAIKYGHYGQVEPGKLKLELVSCDGGEHVDARHPQTYLGPKNLLRHDKSVYCSERPTTNILLRHADDSPFCLEKLHIVGPESGFTAPVREGIAYIAMSLVDLRKYIDPPIHARRSASHFAPRVPPPRAQSNSLRHIHLSPEPLSLMDALIDPEINAALDTMRREYDRPAEQYRRRGENLDELLHYSDDPSSAYVDFDPQCDIPPSDEGESWPSEDGIDPVTLLSDEETGPEDSTPQEVIDFLQHRHRLMRRRYEIENWDREDEQWNHVSGFAAENDDDQSSNQQNVTRLEAIMTRSRVYDSSRPNLQPRNNDINDNTPPDGGQSAESEPAEDPNVTCARFQIRHGRHKVAIKFVPEVSGRYVLIKLWAGRSNVDVQSIIAKGYGGLRFFPAVSLTSGWSPPFSQTRFCFCVYQVKPSDSSKSKQIRRFASNSLPLTFPFLVFECLLASDDSCNPILRKWRRIVDVSKIGSFPSNLLLGRPYYTTYEIVEKCDGEAYSRLRIVPPLELNADVIAEESETGGVSAAPRKNDAASSEAYDIVAEDGTVIAKNNRLTIDDASRQALSQQDIEELKKTAGGREIIEKILANHAGLDEKTAFSKAKYMVRKSKKYLKRFEVLPMSIRYLMEYISDKEPQRILDIREEALGLVMAWSNAHVTLKEWWDGVLPKEGNIGGRWLTVDDTGGLVVAALAERMNLLYGTEADAEEETPTNDTDGAEQQQDDAMEVDETEQPKTEDGESKQRQRIKHRDYPTPALTNTITLLHPAVQPNISLLKYFGYDSNIPDQIHPLHTHLKCLSWLQLLHPEEDPTYTEPDEAPAAELESWKSGKRGAYFKKRRRRARCEAIVNETRAGGFEGLVIASHMDPASILPHAVSLIRGGGHIVIYSPNVEPLVTIMDLYSKERRSAYIQQIARGAEPNKDDFPVDPRLLLAPTLQTSRVRESQVLPGRTHPMMTSKGGVEGFVFTARKVIPLEGGVEARGNHGGKKRKVGGEEKAE</sequence>